<dbReference type="Pfam" id="PF01614">
    <property type="entry name" value="IclR_C"/>
    <property type="match status" value="1"/>
</dbReference>
<dbReference type="SUPFAM" id="SSF55781">
    <property type="entry name" value="GAF domain-like"/>
    <property type="match status" value="1"/>
</dbReference>
<dbReference type="CDD" id="cd00090">
    <property type="entry name" value="HTH_ARSR"/>
    <property type="match status" value="1"/>
</dbReference>
<dbReference type="SMART" id="SM00346">
    <property type="entry name" value="HTH_ICLR"/>
    <property type="match status" value="1"/>
</dbReference>
<dbReference type="RefSeq" id="WP_283732888.1">
    <property type="nucleotide sequence ID" value="NZ_CP125968.1"/>
</dbReference>
<evidence type="ECO:0000256" key="5">
    <source>
        <dbReference type="ARBA" id="ARBA00070406"/>
    </source>
</evidence>
<protein>
    <recommendedName>
        <fullName evidence="5">Glycerol operon regulatory protein</fullName>
    </recommendedName>
</protein>
<dbReference type="FunFam" id="1.10.10.10:FF:000056">
    <property type="entry name" value="IclR family transcriptional regulator"/>
    <property type="match status" value="1"/>
</dbReference>
<dbReference type="InterPro" id="IPR050707">
    <property type="entry name" value="HTH_MetabolicPath_Reg"/>
</dbReference>
<keyword evidence="1" id="KW-0805">Transcription regulation</keyword>
<reference evidence="8 9" key="1">
    <citation type="submission" date="2023-06" db="EMBL/GenBank/DDBJ databases">
        <title>Sporosarcina sp. nov., isolated from Korean traditional fermented seafood 'Jeotgal'.</title>
        <authorList>
            <person name="Yang A.I."/>
            <person name="Shin N.-R."/>
        </authorList>
    </citation>
    <scope>NUCLEOTIDE SEQUENCE [LARGE SCALE GENOMIC DNA]</scope>
    <source>
        <strain evidence="8 9">KCTC43456</strain>
    </source>
</reference>
<keyword evidence="9" id="KW-1185">Reference proteome</keyword>
<dbReference type="SUPFAM" id="SSF46785">
    <property type="entry name" value="Winged helix' DNA-binding domain"/>
    <property type="match status" value="1"/>
</dbReference>
<dbReference type="Gene3D" id="1.10.10.10">
    <property type="entry name" value="Winged helix-like DNA-binding domain superfamily/Winged helix DNA-binding domain"/>
    <property type="match status" value="1"/>
</dbReference>
<dbReference type="InterPro" id="IPR014757">
    <property type="entry name" value="Tscrpt_reg_IclR_C"/>
</dbReference>
<keyword evidence="2" id="KW-0238">DNA-binding</keyword>
<dbReference type="Pfam" id="PF09339">
    <property type="entry name" value="HTH_IclR"/>
    <property type="match status" value="1"/>
</dbReference>
<dbReference type="InterPro" id="IPR005471">
    <property type="entry name" value="Tscrpt_reg_IclR_N"/>
</dbReference>
<comment type="caution">
    <text evidence="8">The sequence shown here is derived from an EMBL/GenBank/DDBJ whole genome shotgun (WGS) entry which is preliminary data.</text>
</comment>
<dbReference type="EMBL" id="JAUBDJ010000002">
    <property type="protein sequence ID" value="MDW0116193.1"/>
    <property type="molecule type" value="Genomic_DNA"/>
</dbReference>
<evidence type="ECO:0000313" key="8">
    <source>
        <dbReference type="EMBL" id="MDW0116193.1"/>
    </source>
</evidence>
<dbReference type="InterPro" id="IPR011991">
    <property type="entry name" value="ArsR-like_HTH"/>
</dbReference>
<feature type="domain" description="HTH iclR-type" evidence="6">
    <location>
        <begin position="2"/>
        <end position="64"/>
    </location>
</feature>
<evidence type="ECO:0000259" key="7">
    <source>
        <dbReference type="PROSITE" id="PS51078"/>
    </source>
</evidence>
<organism evidence="8 9">
    <name type="scientific">Sporosarcina thermotolerans</name>
    <dbReference type="NCBI Taxonomy" id="633404"/>
    <lineage>
        <taxon>Bacteria</taxon>
        <taxon>Bacillati</taxon>
        <taxon>Bacillota</taxon>
        <taxon>Bacilli</taxon>
        <taxon>Bacillales</taxon>
        <taxon>Caryophanaceae</taxon>
        <taxon>Sporosarcina</taxon>
    </lineage>
</organism>
<sequence length="252" mass="28760">MVQSVDRALRILELLKENPSGQGVTEVANALEVAKSTAHRLLLSLERHGYVQKVGRESTYRLGLKFIEMNYFVVKHLNIVEIAKPIIEKLSKDTGEIVHLVMLDNQQVVYIDKVDNQSSIRIYSQVGRRAPLYCTAVGKSILAYRNEEEVLEYIDQVSFKRFTEHTFVNGEDLIKELHAIKKRGFSYDNEEHELGIRCVAAPIFDYTGEVQYAISVTGPENRMTDEILKSTIPKLLETVEEISIKMGFQKNI</sequence>
<keyword evidence="3" id="KW-0804">Transcription</keyword>
<evidence type="ECO:0000313" key="9">
    <source>
        <dbReference type="Proteomes" id="UP001271648"/>
    </source>
</evidence>
<feature type="domain" description="IclR-ED" evidence="7">
    <location>
        <begin position="65"/>
        <end position="248"/>
    </location>
</feature>
<dbReference type="PANTHER" id="PTHR30136:SF35">
    <property type="entry name" value="HTH-TYPE TRANSCRIPTIONAL REGULATOR RV1719"/>
    <property type="match status" value="1"/>
</dbReference>
<name>A0AAW9AAN7_9BACL</name>
<dbReference type="PANTHER" id="PTHR30136">
    <property type="entry name" value="HELIX-TURN-HELIX TRANSCRIPTIONAL REGULATOR, ICLR FAMILY"/>
    <property type="match status" value="1"/>
</dbReference>
<dbReference type="InterPro" id="IPR036388">
    <property type="entry name" value="WH-like_DNA-bd_sf"/>
</dbReference>
<evidence type="ECO:0000256" key="3">
    <source>
        <dbReference type="ARBA" id="ARBA00023163"/>
    </source>
</evidence>
<dbReference type="InterPro" id="IPR036390">
    <property type="entry name" value="WH_DNA-bd_sf"/>
</dbReference>
<dbReference type="PROSITE" id="PS51078">
    <property type="entry name" value="ICLR_ED"/>
    <property type="match status" value="1"/>
</dbReference>
<dbReference type="GO" id="GO:0045892">
    <property type="term" value="P:negative regulation of DNA-templated transcription"/>
    <property type="evidence" value="ECO:0007669"/>
    <property type="project" value="TreeGrafter"/>
</dbReference>
<dbReference type="GO" id="GO:0003677">
    <property type="term" value="F:DNA binding"/>
    <property type="evidence" value="ECO:0007669"/>
    <property type="project" value="UniProtKB-KW"/>
</dbReference>
<dbReference type="GO" id="GO:0003700">
    <property type="term" value="F:DNA-binding transcription factor activity"/>
    <property type="evidence" value="ECO:0007669"/>
    <property type="project" value="TreeGrafter"/>
</dbReference>
<evidence type="ECO:0000256" key="2">
    <source>
        <dbReference type="ARBA" id="ARBA00023125"/>
    </source>
</evidence>
<comment type="function">
    <text evidence="4">May be an activator protein for the gylABX operon.</text>
</comment>
<dbReference type="Proteomes" id="UP001271648">
    <property type="component" value="Unassembled WGS sequence"/>
</dbReference>
<dbReference type="AlphaFoldDB" id="A0AAW9AAN7"/>
<dbReference type="Gene3D" id="3.30.450.40">
    <property type="match status" value="1"/>
</dbReference>
<dbReference type="PROSITE" id="PS51077">
    <property type="entry name" value="HTH_ICLR"/>
    <property type="match status" value="1"/>
</dbReference>
<evidence type="ECO:0000256" key="1">
    <source>
        <dbReference type="ARBA" id="ARBA00023015"/>
    </source>
</evidence>
<gene>
    <name evidence="8" type="ORF">QTL97_04555</name>
</gene>
<dbReference type="InterPro" id="IPR029016">
    <property type="entry name" value="GAF-like_dom_sf"/>
</dbReference>
<evidence type="ECO:0000259" key="6">
    <source>
        <dbReference type="PROSITE" id="PS51077"/>
    </source>
</evidence>
<proteinExistence type="predicted"/>
<accession>A0AAW9AAN7</accession>
<evidence type="ECO:0000256" key="4">
    <source>
        <dbReference type="ARBA" id="ARBA00058938"/>
    </source>
</evidence>